<feature type="transmembrane region" description="Helical" evidence="2">
    <location>
        <begin position="177"/>
        <end position="201"/>
    </location>
</feature>
<dbReference type="EMBL" id="HBIZ01055262">
    <property type="protein sequence ID" value="CAE0782620.1"/>
    <property type="molecule type" value="Transcribed_RNA"/>
</dbReference>
<evidence type="ECO:0000313" key="4">
    <source>
        <dbReference type="EMBL" id="CAE0782620.1"/>
    </source>
</evidence>
<feature type="chain" id="PRO_5030626478" description="SRCR domain-containing protein" evidence="3">
    <location>
        <begin position="19"/>
        <end position="289"/>
    </location>
</feature>
<feature type="region of interest" description="Disordered" evidence="1">
    <location>
        <begin position="222"/>
        <end position="289"/>
    </location>
</feature>
<feature type="compositionally biased region" description="Polar residues" evidence="1">
    <location>
        <begin position="279"/>
        <end position="289"/>
    </location>
</feature>
<reference evidence="4" key="1">
    <citation type="submission" date="2021-01" db="EMBL/GenBank/DDBJ databases">
        <authorList>
            <person name="Corre E."/>
            <person name="Pelletier E."/>
            <person name="Niang G."/>
            <person name="Scheremetjew M."/>
            <person name="Finn R."/>
            <person name="Kale V."/>
            <person name="Holt S."/>
            <person name="Cochrane G."/>
            <person name="Meng A."/>
            <person name="Brown T."/>
            <person name="Cohen L."/>
        </authorList>
    </citation>
    <scope>NUCLEOTIDE SEQUENCE</scope>
    <source>
        <strain evidence="4">CCMP645</strain>
    </source>
</reference>
<keyword evidence="2" id="KW-0812">Transmembrane</keyword>
<evidence type="ECO:0008006" key="5">
    <source>
        <dbReference type="Google" id="ProtNLM"/>
    </source>
</evidence>
<keyword evidence="2" id="KW-0472">Membrane</keyword>
<organism evidence="4">
    <name type="scientific">Chrysotila carterae</name>
    <name type="common">Marine alga</name>
    <name type="synonym">Syracosphaera carterae</name>
    <dbReference type="NCBI Taxonomy" id="13221"/>
    <lineage>
        <taxon>Eukaryota</taxon>
        <taxon>Haptista</taxon>
        <taxon>Haptophyta</taxon>
        <taxon>Prymnesiophyceae</taxon>
        <taxon>Isochrysidales</taxon>
        <taxon>Isochrysidaceae</taxon>
        <taxon>Chrysotila</taxon>
    </lineage>
</organism>
<feature type="signal peptide" evidence="3">
    <location>
        <begin position="1"/>
        <end position="18"/>
    </location>
</feature>
<sequence length="289" mass="31124">MWRFAGIAALVIRSACDAEGIKVPTTTDRCSKQTWEQAEAACKGLELELCTASELRVQLDGLSPCAGPVWMLEDCLLDGEDAMEPGHLTVSNSSLSCLGQTEAHLWCCGPCEGCVPPAPPKVANAAVHDRISASSDSKRAFAGSGGVLQAAAGAKDVLMQTAAHVVRADRQQALIDLTLVFVGVSLAMMIVCLGCFAYHFCSLGQMVGLGSNKRVAHTKVPVEDEEWRDEMQVEESQDEMYRDQQPEDENHSGMHGHAAGFASANNDSSHKERFLRDVQPSSRVGTYLE</sequence>
<name>A0A7S4BZY7_CHRCT</name>
<protein>
    <recommendedName>
        <fullName evidence="5">SRCR domain-containing protein</fullName>
    </recommendedName>
</protein>
<accession>A0A7S4BZY7</accession>
<keyword evidence="2" id="KW-1133">Transmembrane helix</keyword>
<gene>
    <name evidence="4" type="ORF">PCAR00345_LOCUS35322</name>
</gene>
<proteinExistence type="predicted"/>
<evidence type="ECO:0000256" key="2">
    <source>
        <dbReference type="SAM" id="Phobius"/>
    </source>
</evidence>
<keyword evidence="3" id="KW-0732">Signal</keyword>
<evidence type="ECO:0000256" key="3">
    <source>
        <dbReference type="SAM" id="SignalP"/>
    </source>
</evidence>
<feature type="compositionally biased region" description="Acidic residues" evidence="1">
    <location>
        <begin position="223"/>
        <end position="238"/>
    </location>
</feature>
<feature type="compositionally biased region" description="Basic and acidic residues" evidence="1">
    <location>
        <begin position="239"/>
        <end position="252"/>
    </location>
</feature>
<evidence type="ECO:0000256" key="1">
    <source>
        <dbReference type="SAM" id="MobiDB-lite"/>
    </source>
</evidence>
<dbReference type="AlphaFoldDB" id="A0A7S4BZY7"/>